<feature type="region of interest" description="Disordered" evidence="1">
    <location>
        <begin position="76"/>
        <end position="120"/>
    </location>
</feature>
<dbReference type="Proteomes" id="UP001085076">
    <property type="component" value="Miscellaneous, Linkage group lg01"/>
</dbReference>
<gene>
    <name evidence="2" type="ORF">J5N97_003868</name>
</gene>
<sequence>MRGQLRPDTTSPSFLRIGHLHLYLTAPTNPTTDGATMGHNSRYRSKPAPLSLHAPTTRSERQQLYPSFLLLSQHPANCRTEKEDSLLGPDDQASDKKARARQELSKDRANSVPQKIKCKG</sequence>
<dbReference type="EMBL" id="JAGGNH010000001">
    <property type="protein sequence ID" value="KAJ0985512.1"/>
    <property type="molecule type" value="Genomic_DNA"/>
</dbReference>
<organism evidence="2 3">
    <name type="scientific">Dioscorea zingiberensis</name>
    <dbReference type="NCBI Taxonomy" id="325984"/>
    <lineage>
        <taxon>Eukaryota</taxon>
        <taxon>Viridiplantae</taxon>
        <taxon>Streptophyta</taxon>
        <taxon>Embryophyta</taxon>
        <taxon>Tracheophyta</taxon>
        <taxon>Spermatophyta</taxon>
        <taxon>Magnoliopsida</taxon>
        <taxon>Liliopsida</taxon>
        <taxon>Dioscoreales</taxon>
        <taxon>Dioscoreaceae</taxon>
        <taxon>Dioscorea</taxon>
    </lineage>
</organism>
<name>A0A9D5D6X0_9LILI</name>
<proteinExistence type="predicted"/>
<accession>A0A9D5D6X0</accession>
<feature type="region of interest" description="Disordered" evidence="1">
    <location>
        <begin position="25"/>
        <end position="61"/>
    </location>
</feature>
<feature type="compositionally biased region" description="Basic and acidic residues" evidence="1">
    <location>
        <begin position="93"/>
        <end position="109"/>
    </location>
</feature>
<evidence type="ECO:0000313" key="2">
    <source>
        <dbReference type="EMBL" id="KAJ0985512.1"/>
    </source>
</evidence>
<protein>
    <submittedName>
        <fullName evidence="2">Uncharacterized protein</fullName>
    </submittedName>
</protein>
<reference evidence="2" key="1">
    <citation type="submission" date="2021-03" db="EMBL/GenBank/DDBJ databases">
        <authorList>
            <person name="Li Z."/>
            <person name="Yang C."/>
        </authorList>
    </citation>
    <scope>NUCLEOTIDE SEQUENCE</scope>
    <source>
        <strain evidence="2">Dzin_1.0</strain>
        <tissue evidence="2">Leaf</tissue>
    </source>
</reference>
<evidence type="ECO:0000256" key="1">
    <source>
        <dbReference type="SAM" id="MobiDB-lite"/>
    </source>
</evidence>
<keyword evidence="3" id="KW-1185">Reference proteome</keyword>
<evidence type="ECO:0000313" key="3">
    <source>
        <dbReference type="Proteomes" id="UP001085076"/>
    </source>
</evidence>
<comment type="caution">
    <text evidence="2">The sequence shown here is derived from an EMBL/GenBank/DDBJ whole genome shotgun (WGS) entry which is preliminary data.</text>
</comment>
<dbReference type="AlphaFoldDB" id="A0A9D5D6X0"/>
<reference evidence="2" key="2">
    <citation type="journal article" date="2022" name="Hortic Res">
        <title>The genome of Dioscorea zingiberensis sheds light on the biosynthesis, origin and evolution of the medicinally important diosgenin saponins.</title>
        <authorList>
            <person name="Li Y."/>
            <person name="Tan C."/>
            <person name="Li Z."/>
            <person name="Guo J."/>
            <person name="Li S."/>
            <person name="Chen X."/>
            <person name="Wang C."/>
            <person name="Dai X."/>
            <person name="Yang H."/>
            <person name="Song W."/>
            <person name="Hou L."/>
            <person name="Xu J."/>
            <person name="Tong Z."/>
            <person name="Xu A."/>
            <person name="Yuan X."/>
            <person name="Wang W."/>
            <person name="Yang Q."/>
            <person name="Chen L."/>
            <person name="Sun Z."/>
            <person name="Wang K."/>
            <person name="Pan B."/>
            <person name="Chen J."/>
            <person name="Bao Y."/>
            <person name="Liu F."/>
            <person name="Qi X."/>
            <person name="Gang D.R."/>
            <person name="Wen J."/>
            <person name="Li J."/>
        </authorList>
    </citation>
    <scope>NUCLEOTIDE SEQUENCE</scope>
    <source>
        <strain evidence="2">Dzin_1.0</strain>
    </source>
</reference>